<feature type="transmembrane region" description="Helical" evidence="1">
    <location>
        <begin position="102"/>
        <end position="125"/>
    </location>
</feature>
<feature type="domain" description="GGDEF" evidence="3">
    <location>
        <begin position="343"/>
        <end position="483"/>
    </location>
</feature>
<feature type="domain" description="EAL" evidence="2">
    <location>
        <begin position="491"/>
        <end position="744"/>
    </location>
</feature>
<comment type="caution">
    <text evidence="4">The sequence shown here is derived from an EMBL/GenBank/DDBJ whole genome shotgun (WGS) entry which is preliminary data.</text>
</comment>
<feature type="transmembrane region" description="Helical" evidence="1">
    <location>
        <begin position="258"/>
        <end position="278"/>
    </location>
</feature>
<accession>A0A562IMK5</accession>
<dbReference type="CDD" id="cd01948">
    <property type="entry name" value="EAL"/>
    <property type="match status" value="1"/>
</dbReference>
<dbReference type="InterPro" id="IPR029787">
    <property type="entry name" value="Nucleotide_cyclase"/>
</dbReference>
<proteinExistence type="predicted"/>
<dbReference type="SUPFAM" id="SSF55073">
    <property type="entry name" value="Nucleotide cyclase"/>
    <property type="match status" value="1"/>
</dbReference>
<sequence>MPDRHRVPLVDAAGRRSGALLALLCAVQVVVALSLGATHPALLLGVAAVVQLTLAVLLLRRSRRGPDERSLWLRLALGHMLVAGAAPVAAVLATAGAGATTAALPLVLAHVAAFPLVYGGMVLWNRDASNVADPSDTLLGVAAVLAAVAVTDTVLGRVSSVLSTEPWWQLQPVLVLVAAGLVLVGTATTVPFISGMHRDPRSRWLLAAVTAELVAGSAVATGHPEGWAVAAVGVACTAVAALMRPASIPRTRTDPATTTIGAFVVLSVSTVVLVIAAVGWPTPAAAWAAGVAAAGAGVRLLLNVRDLAQLTVSQHEALTDELTGLANRRAVLRRLDELAAADRPVLFALLDLDKFKEVNDGLGHSAGDDLLRQVGLRLRAAVASAELVGRLGGDEFAVVTTTGGPATADRAAALGRLLRATLAAPFPVGGMAVHVNASVGVTWCSPGAAGSPRTARSALLRQADAAMYDAKHTGDGFVVHDRDRHADSSGHLALVEELRTALSRGELVLHHQPQVDVTTGRAVGVESLLRWQHPQRGLLGPAEFLPLAEVHGLMGAVTDEVLRQAVAQAAAWHRAGRELRVSVNLSASNLLDTALPDRVAALLRAHDVPPAALVLEVTETVLMSDAERSLAVVRALADLGATVSIDDFGTGWASLTYLRQLPVGELKLDRTFTAELLTDPRVASIVAGTVDLAHRLGLRVVAEGVEDLATLGHLRVLQCDESQGYLHSPALPADELEEWLRVRGALVRAHS</sequence>
<dbReference type="SMART" id="SM00052">
    <property type="entry name" value="EAL"/>
    <property type="match status" value="1"/>
</dbReference>
<reference evidence="4 5" key="1">
    <citation type="submission" date="2019-07" db="EMBL/GenBank/DDBJ databases">
        <title>R&amp;d 2014.</title>
        <authorList>
            <person name="Klenk H.-P."/>
        </authorList>
    </citation>
    <scope>NUCLEOTIDE SEQUENCE [LARGE SCALE GENOMIC DNA]</scope>
    <source>
        <strain evidence="4 5">DSM 45764</strain>
    </source>
</reference>
<dbReference type="InterPro" id="IPR001633">
    <property type="entry name" value="EAL_dom"/>
</dbReference>
<name>A0A562IMK5_9ACTN</name>
<feature type="transmembrane region" description="Helical" evidence="1">
    <location>
        <begin position="42"/>
        <end position="59"/>
    </location>
</feature>
<dbReference type="InterPro" id="IPR035919">
    <property type="entry name" value="EAL_sf"/>
</dbReference>
<evidence type="ECO:0000259" key="2">
    <source>
        <dbReference type="PROSITE" id="PS50883"/>
    </source>
</evidence>
<feature type="transmembrane region" description="Helical" evidence="1">
    <location>
        <begin position="204"/>
        <end position="221"/>
    </location>
</feature>
<gene>
    <name evidence="4" type="ORF">JD78_00758</name>
</gene>
<keyword evidence="1" id="KW-1133">Transmembrane helix</keyword>
<evidence type="ECO:0000259" key="3">
    <source>
        <dbReference type="PROSITE" id="PS50887"/>
    </source>
</evidence>
<dbReference type="PANTHER" id="PTHR44757:SF2">
    <property type="entry name" value="BIOFILM ARCHITECTURE MAINTENANCE PROTEIN MBAA"/>
    <property type="match status" value="1"/>
</dbReference>
<evidence type="ECO:0000313" key="5">
    <source>
        <dbReference type="Proteomes" id="UP000321490"/>
    </source>
</evidence>
<dbReference type="PROSITE" id="PS50883">
    <property type="entry name" value="EAL"/>
    <property type="match status" value="1"/>
</dbReference>
<dbReference type="PROSITE" id="PS50887">
    <property type="entry name" value="GGDEF"/>
    <property type="match status" value="1"/>
</dbReference>
<dbReference type="SUPFAM" id="SSF141868">
    <property type="entry name" value="EAL domain-like"/>
    <property type="match status" value="1"/>
</dbReference>
<dbReference type="Pfam" id="PF00563">
    <property type="entry name" value="EAL"/>
    <property type="match status" value="1"/>
</dbReference>
<dbReference type="EMBL" id="VLKF01000001">
    <property type="protein sequence ID" value="TWH72247.1"/>
    <property type="molecule type" value="Genomic_DNA"/>
</dbReference>
<evidence type="ECO:0000256" key="1">
    <source>
        <dbReference type="SAM" id="Phobius"/>
    </source>
</evidence>
<dbReference type="RefSeq" id="WP_153357293.1">
    <property type="nucleotide sequence ID" value="NZ_JABGDC010000007.1"/>
</dbReference>
<dbReference type="CDD" id="cd01949">
    <property type="entry name" value="GGDEF"/>
    <property type="match status" value="1"/>
</dbReference>
<feature type="transmembrane region" description="Helical" evidence="1">
    <location>
        <begin position="71"/>
        <end position="96"/>
    </location>
</feature>
<feature type="transmembrane region" description="Helical" evidence="1">
    <location>
        <begin position="170"/>
        <end position="192"/>
    </location>
</feature>
<evidence type="ECO:0000313" key="4">
    <source>
        <dbReference type="EMBL" id="TWH72247.1"/>
    </source>
</evidence>
<dbReference type="Pfam" id="PF00990">
    <property type="entry name" value="GGDEF"/>
    <property type="match status" value="1"/>
</dbReference>
<keyword evidence="1" id="KW-0812">Transmembrane</keyword>
<keyword evidence="1" id="KW-0472">Membrane</keyword>
<organism evidence="4 5">
    <name type="scientific">Modestobacter roseus</name>
    <dbReference type="NCBI Taxonomy" id="1181884"/>
    <lineage>
        <taxon>Bacteria</taxon>
        <taxon>Bacillati</taxon>
        <taxon>Actinomycetota</taxon>
        <taxon>Actinomycetes</taxon>
        <taxon>Geodermatophilales</taxon>
        <taxon>Geodermatophilaceae</taxon>
        <taxon>Modestobacter</taxon>
    </lineage>
</organism>
<protein>
    <submittedName>
        <fullName evidence="4">Diguanylate cyclase/phosphodiesterase</fullName>
    </submittedName>
</protein>
<dbReference type="InterPro" id="IPR043128">
    <property type="entry name" value="Rev_trsase/Diguanyl_cyclase"/>
</dbReference>
<dbReference type="Proteomes" id="UP000321490">
    <property type="component" value="Unassembled WGS sequence"/>
</dbReference>
<dbReference type="SMART" id="SM00267">
    <property type="entry name" value="GGDEF"/>
    <property type="match status" value="1"/>
</dbReference>
<dbReference type="InterPro" id="IPR052155">
    <property type="entry name" value="Biofilm_reg_signaling"/>
</dbReference>
<keyword evidence="5" id="KW-1185">Reference proteome</keyword>
<feature type="transmembrane region" description="Helical" evidence="1">
    <location>
        <begin position="227"/>
        <end position="246"/>
    </location>
</feature>
<dbReference type="AlphaFoldDB" id="A0A562IMK5"/>
<dbReference type="PANTHER" id="PTHR44757">
    <property type="entry name" value="DIGUANYLATE CYCLASE DGCP"/>
    <property type="match status" value="1"/>
</dbReference>
<dbReference type="NCBIfam" id="TIGR00254">
    <property type="entry name" value="GGDEF"/>
    <property type="match status" value="1"/>
</dbReference>
<dbReference type="InterPro" id="IPR000160">
    <property type="entry name" value="GGDEF_dom"/>
</dbReference>
<dbReference type="Gene3D" id="3.30.70.270">
    <property type="match status" value="1"/>
</dbReference>
<dbReference type="Gene3D" id="3.20.20.450">
    <property type="entry name" value="EAL domain"/>
    <property type="match status" value="1"/>
</dbReference>
<feature type="transmembrane region" description="Helical" evidence="1">
    <location>
        <begin position="137"/>
        <end position="158"/>
    </location>
</feature>
<dbReference type="OrthoDB" id="23692at2"/>